<feature type="domain" description="Acyl-CoA dehydrogenase/oxidase N-terminal" evidence="8">
    <location>
        <begin position="6"/>
        <end position="115"/>
    </location>
</feature>
<name>A0A5D0NDQ6_9ACTN</name>
<dbReference type="PANTHER" id="PTHR43884">
    <property type="entry name" value="ACYL-COA DEHYDROGENASE"/>
    <property type="match status" value="1"/>
</dbReference>
<dbReference type="Pfam" id="PF02771">
    <property type="entry name" value="Acyl-CoA_dh_N"/>
    <property type="match status" value="1"/>
</dbReference>
<evidence type="ECO:0000259" key="7">
    <source>
        <dbReference type="Pfam" id="PF02770"/>
    </source>
</evidence>
<organism evidence="9 10">
    <name type="scientific">Actinomadura chibensis</name>
    <dbReference type="NCBI Taxonomy" id="392828"/>
    <lineage>
        <taxon>Bacteria</taxon>
        <taxon>Bacillati</taxon>
        <taxon>Actinomycetota</taxon>
        <taxon>Actinomycetes</taxon>
        <taxon>Streptosporangiales</taxon>
        <taxon>Thermomonosporaceae</taxon>
        <taxon>Actinomadura</taxon>
    </lineage>
</organism>
<evidence type="ECO:0000256" key="1">
    <source>
        <dbReference type="ARBA" id="ARBA00001974"/>
    </source>
</evidence>
<dbReference type="AlphaFoldDB" id="A0A5D0NDQ6"/>
<dbReference type="GO" id="GO:0003995">
    <property type="term" value="F:acyl-CoA dehydrogenase activity"/>
    <property type="evidence" value="ECO:0007669"/>
    <property type="project" value="TreeGrafter"/>
</dbReference>
<keyword evidence="10" id="KW-1185">Reference proteome</keyword>
<dbReference type="InterPro" id="IPR037069">
    <property type="entry name" value="AcylCoA_DH/ox_N_sf"/>
</dbReference>
<evidence type="ECO:0000256" key="5">
    <source>
        <dbReference type="RuleBase" id="RU362125"/>
    </source>
</evidence>
<evidence type="ECO:0000256" key="4">
    <source>
        <dbReference type="ARBA" id="ARBA00022827"/>
    </source>
</evidence>
<dbReference type="RefSeq" id="WP_067887618.1">
    <property type="nucleotide sequence ID" value="NZ_VSFG01000008.1"/>
</dbReference>
<keyword evidence="3 5" id="KW-0285">Flavoprotein</keyword>
<feature type="domain" description="Acyl-CoA dehydrogenase/oxidase C-terminal" evidence="6">
    <location>
        <begin position="225"/>
        <end position="369"/>
    </location>
</feature>
<evidence type="ECO:0000259" key="8">
    <source>
        <dbReference type="Pfam" id="PF02771"/>
    </source>
</evidence>
<protein>
    <submittedName>
        <fullName evidence="9">Acyl-CoA dehydrogenase</fullName>
    </submittedName>
</protein>
<dbReference type="PANTHER" id="PTHR43884:SF12">
    <property type="entry name" value="ISOVALERYL-COA DEHYDROGENASE, MITOCHONDRIAL-RELATED"/>
    <property type="match status" value="1"/>
</dbReference>
<dbReference type="Gene3D" id="1.10.540.10">
    <property type="entry name" value="Acyl-CoA dehydrogenase/oxidase, N-terminal domain"/>
    <property type="match status" value="1"/>
</dbReference>
<dbReference type="InterPro" id="IPR009100">
    <property type="entry name" value="AcylCoA_DH/oxidase_NM_dom_sf"/>
</dbReference>
<dbReference type="SUPFAM" id="SSF56645">
    <property type="entry name" value="Acyl-CoA dehydrogenase NM domain-like"/>
    <property type="match status" value="1"/>
</dbReference>
<dbReference type="Gene3D" id="2.40.110.10">
    <property type="entry name" value="Butyryl-CoA Dehydrogenase, subunit A, domain 2"/>
    <property type="match status" value="1"/>
</dbReference>
<dbReference type="InterPro" id="IPR006091">
    <property type="entry name" value="Acyl-CoA_Oxase/DH_mid-dom"/>
</dbReference>
<accession>A0A5D0NDQ6</accession>
<dbReference type="Gene3D" id="1.20.140.10">
    <property type="entry name" value="Butyryl-CoA Dehydrogenase, subunit A, domain 3"/>
    <property type="match status" value="1"/>
</dbReference>
<feature type="domain" description="Acyl-CoA oxidase/dehydrogenase middle" evidence="7">
    <location>
        <begin position="119"/>
        <end position="201"/>
    </location>
</feature>
<evidence type="ECO:0000256" key="3">
    <source>
        <dbReference type="ARBA" id="ARBA00022630"/>
    </source>
</evidence>
<dbReference type="SUPFAM" id="SSF47203">
    <property type="entry name" value="Acyl-CoA dehydrogenase C-terminal domain-like"/>
    <property type="match status" value="1"/>
</dbReference>
<dbReference type="Pfam" id="PF02770">
    <property type="entry name" value="Acyl-CoA_dh_M"/>
    <property type="match status" value="1"/>
</dbReference>
<comment type="caution">
    <text evidence="9">The sequence shown here is derived from an EMBL/GenBank/DDBJ whole genome shotgun (WGS) entry which is preliminary data.</text>
</comment>
<dbReference type="STRING" id="1220554.GCA_001552135_01767"/>
<gene>
    <name evidence="9" type="ORF">FXF69_32110</name>
</gene>
<reference evidence="9 10" key="1">
    <citation type="submission" date="2019-08" db="EMBL/GenBank/DDBJ databases">
        <title>Actinomadura sp. nov. CYP1-5 isolated from mountain soil.</title>
        <authorList>
            <person name="Songsumanus A."/>
            <person name="Kuncharoen N."/>
            <person name="Kudo T."/>
            <person name="Yuki M."/>
            <person name="Igarashi Y."/>
            <person name="Tanasupawat S."/>
        </authorList>
    </citation>
    <scope>NUCLEOTIDE SEQUENCE [LARGE SCALE GENOMIC DNA]</scope>
    <source>
        <strain evidence="9 10">JCM 14158</strain>
    </source>
</reference>
<dbReference type="CDD" id="cd00567">
    <property type="entry name" value="ACAD"/>
    <property type="match status" value="1"/>
</dbReference>
<comment type="similarity">
    <text evidence="2 5">Belongs to the acyl-CoA dehydrogenase family.</text>
</comment>
<dbReference type="Pfam" id="PF00441">
    <property type="entry name" value="Acyl-CoA_dh_1"/>
    <property type="match status" value="1"/>
</dbReference>
<dbReference type="Proteomes" id="UP000323380">
    <property type="component" value="Unassembled WGS sequence"/>
</dbReference>
<comment type="cofactor">
    <cofactor evidence="1 5">
        <name>FAD</name>
        <dbReference type="ChEBI" id="CHEBI:57692"/>
    </cofactor>
</comment>
<dbReference type="InterPro" id="IPR009075">
    <property type="entry name" value="AcylCo_DH/oxidase_C"/>
</dbReference>
<dbReference type="GO" id="GO:0050660">
    <property type="term" value="F:flavin adenine dinucleotide binding"/>
    <property type="evidence" value="ECO:0007669"/>
    <property type="project" value="InterPro"/>
</dbReference>
<dbReference type="InterPro" id="IPR046373">
    <property type="entry name" value="Acyl-CoA_Oxase/DH_mid-dom_sf"/>
</dbReference>
<dbReference type="GO" id="GO:0046359">
    <property type="term" value="P:butyrate catabolic process"/>
    <property type="evidence" value="ECO:0007669"/>
    <property type="project" value="TreeGrafter"/>
</dbReference>
<dbReference type="InterPro" id="IPR036250">
    <property type="entry name" value="AcylCo_DH-like_C"/>
</dbReference>
<evidence type="ECO:0000256" key="2">
    <source>
        <dbReference type="ARBA" id="ARBA00009347"/>
    </source>
</evidence>
<keyword evidence="4 5" id="KW-0274">FAD</keyword>
<evidence type="ECO:0000259" key="6">
    <source>
        <dbReference type="Pfam" id="PF00441"/>
    </source>
</evidence>
<dbReference type="InterPro" id="IPR013786">
    <property type="entry name" value="AcylCoA_DH/ox_N"/>
</dbReference>
<evidence type="ECO:0000313" key="10">
    <source>
        <dbReference type="Proteomes" id="UP000323380"/>
    </source>
</evidence>
<dbReference type="EMBL" id="VSFG01000008">
    <property type="protein sequence ID" value="TYB42453.1"/>
    <property type="molecule type" value="Genomic_DNA"/>
</dbReference>
<sequence>MDFTLTPEQRALRDTARRLAVDRFAAKAFHRSGFAWDSARELARAGFTGIMIDEADGGQGGTLLDAVLVMEAVSKVCPHSGDAVQATNFGAIRQVAELGSAELKAELLPRLLAGDALIAAGMSEPDAGSALTEMRTTARYDGDEVVLDGRKCWTSHGPEVTHLVLWCRFGPSSRDIGAVVVPTDAPGFTRGAPEHYMSGEAHCMSYLDGCRVPRRNVLADRDALRRLMTVFGIERVGNAVRSLALAQSAFERAVEHAGTREQFGRPLAEFQGLQWKFADMYVQLEAARMLVYRAAAGAASGPPDPMEATAAKLFANEAAFRVANDALQMLGAAGYSTQMPLEYMVRRIRGWMIAGGTVEMLRNKLAEGIFDRRFSQRRPAPAEPRP</sequence>
<proteinExistence type="inferred from homology"/>
<dbReference type="GO" id="GO:0033539">
    <property type="term" value="P:fatty acid beta-oxidation using acyl-CoA dehydrogenase"/>
    <property type="evidence" value="ECO:0007669"/>
    <property type="project" value="TreeGrafter"/>
</dbReference>
<evidence type="ECO:0000313" key="9">
    <source>
        <dbReference type="EMBL" id="TYB42453.1"/>
    </source>
</evidence>
<keyword evidence="5" id="KW-0560">Oxidoreductase</keyword>